<organism evidence="2 3">
    <name type="scientific">Candidatus Magnetoglobus multicellularis str. Araruama</name>
    <dbReference type="NCBI Taxonomy" id="890399"/>
    <lineage>
        <taxon>Bacteria</taxon>
        <taxon>Pseudomonadati</taxon>
        <taxon>Thermodesulfobacteriota</taxon>
        <taxon>Desulfobacteria</taxon>
        <taxon>Desulfobacterales</taxon>
        <taxon>Desulfobacteraceae</taxon>
        <taxon>Candidatus Magnetoglobus</taxon>
    </lineage>
</organism>
<accession>A0A1V1PF47</accession>
<comment type="caution">
    <text evidence="2">The sequence shown here is derived from an EMBL/GenBank/DDBJ whole genome shotgun (WGS) entry which is preliminary data.</text>
</comment>
<dbReference type="PANTHER" id="PTHR34825:SF2">
    <property type="entry name" value="AAA-ATPASE-LIKE DOMAIN-CONTAINING PROTEIN"/>
    <property type="match status" value="1"/>
</dbReference>
<dbReference type="InterPro" id="IPR012547">
    <property type="entry name" value="PDDEXK_9"/>
</dbReference>
<dbReference type="PANTHER" id="PTHR34825">
    <property type="entry name" value="CONSERVED PROTEIN, WITH A WEAK D-GALACTARATE DEHYDRATASE/ALTRONATE HYDROLASE DOMAIN"/>
    <property type="match status" value="1"/>
</dbReference>
<dbReference type="Pfam" id="PF08011">
    <property type="entry name" value="PDDEXK_9"/>
    <property type="match status" value="1"/>
</dbReference>
<evidence type="ECO:0000259" key="1">
    <source>
        <dbReference type="Pfam" id="PF09820"/>
    </source>
</evidence>
<sequence>MQNYYDIAMKEEFNNLFEKLDIGKNPTDLHNQYFVLTLDFSCVRTEGGVDVIERSLYSHINASIQAFGIKYRTFLNDIIEVNDNNSMWSFYSLLSSVLSTPYKLYLMIDEYDSFANSVLVSGEQSEYQSLVGQNGLLRYIFREFKSATRGKGIDRIFATGVSPIVMSDVSSGANILQNRSQAIQLNQLCGLTHDEVKHLLHQTCRACQLPESKYHEALGMMEQWYEGYSFDFSQHEHLYNPTLCFYFLQHLKELCTYPRKILDANLAPDAEKLAFIKSMPGGDDILWQLIEGKNILLSEIHDDFGLKHMLDAAVQDLSFIASYLWYGGVLSIKGETGMGKLLLNVPNLVIKKLYIEESRRQLLPDAQLKNMANDVSAQLCEKSNMAPLAQFVEKNILPIFSNRDYKYANELTIKTIFLTLLHQDIFFMVASEQEHRRGYADLALIVRPDCRKYKLFDMVIEFKYLSLKDLGMSGVELRKKTTQDLKALACVKEMLTDARNQSIRYAESIADEFQISHKQIKKWAVVALGFERIIWQDVISHQL</sequence>
<reference evidence="3" key="1">
    <citation type="submission" date="2012-11" db="EMBL/GenBank/DDBJ databases">
        <authorList>
            <person name="Lucero-Rivera Y.E."/>
            <person name="Tovar-Ramirez D."/>
        </authorList>
    </citation>
    <scope>NUCLEOTIDE SEQUENCE [LARGE SCALE GENOMIC DNA]</scope>
    <source>
        <strain evidence="3">Araruama</strain>
    </source>
</reference>
<protein>
    <submittedName>
        <fullName evidence="2">AAA-ATPase-like protein</fullName>
    </submittedName>
</protein>
<evidence type="ECO:0000313" key="2">
    <source>
        <dbReference type="EMBL" id="ETR73383.1"/>
    </source>
</evidence>
<proteinExistence type="predicted"/>
<feature type="domain" description="AAA-ATPase-like" evidence="1">
    <location>
        <begin position="1"/>
        <end position="169"/>
    </location>
</feature>
<dbReference type="EMBL" id="ATBP01000065">
    <property type="protein sequence ID" value="ETR73383.1"/>
    <property type="molecule type" value="Genomic_DNA"/>
</dbReference>
<dbReference type="InterPro" id="IPR018631">
    <property type="entry name" value="AAA-ATPase-like_dom"/>
</dbReference>
<gene>
    <name evidence="2" type="ORF">OMM_01005</name>
</gene>
<evidence type="ECO:0000313" key="3">
    <source>
        <dbReference type="Proteomes" id="UP000189670"/>
    </source>
</evidence>
<name>A0A1V1PF47_9BACT</name>
<dbReference type="Proteomes" id="UP000189670">
    <property type="component" value="Unassembled WGS sequence"/>
</dbReference>
<dbReference type="AlphaFoldDB" id="A0A1V1PF47"/>
<dbReference type="Pfam" id="PF09820">
    <property type="entry name" value="AAA-ATPase_like"/>
    <property type="match status" value="1"/>
</dbReference>